<evidence type="ECO:0000256" key="2">
    <source>
        <dbReference type="SAM" id="MobiDB-lite"/>
    </source>
</evidence>
<dbReference type="InterPro" id="IPR039553">
    <property type="entry name" value="Prefoldin-like"/>
</dbReference>
<dbReference type="PANTHER" id="PTHR15111">
    <property type="entry name" value="RNA POLYMERASE II SUBUNIT 5-MEDIATING PROTEIN NNX3"/>
    <property type="match status" value="1"/>
</dbReference>
<feature type="coiled-coil region" evidence="1">
    <location>
        <begin position="101"/>
        <end position="161"/>
    </location>
</feature>
<reference evidence="4" key="1">
    <citation type="submission" date="2020-01" db="EMBL/GenBank/DDBJ databases">
        <authorList>
            <consortium name="DOE Joint Genome Institute"/>
            <person name="Haridas S."/>
            <person name="Albert R."/>
            <person name="Binder M."/>
            <person name="Bloem J."/>
            <person name="Labutti K."/>
            <person name="Salamov A."/>
            <person name="Andreopoulos B."/>
            <person name="Baker S.E."/>
            <person name="Barry K."/>
            <person name="Bills G."/>
            <person name="Bluhm B.H."/>
            <person name="Cannon C."/>
            <person name="Castanera R."/>
            <person name="Culley D.E."/>
            <person name="Daum C."/>
            <person name="Ezra D."/>
            <person name="Gonzalez J.B."/>
            <person name="Henrissat B."/>
            <person name="Kuo A."/>
            <person name="Liang C."/>
            <person name="Lipzen A."/>
            <person name="Lutzoni F."/>
            <person name="Magnuson J."/>
            <person name="Mondo S."/>
            <person name="Nolan M."/>
            <person name="Ohm R."/>
            <person name="Pangilinan J."/>
            <person name="Park H.-J."/>
            <person name="Ramirez L."/>
            <person name="Alfaro M."/>
            <person name="Sun H."/>
            <person name="Tritt A."/>
            <person name="Yoshinaga Y."/>
            <person name="Zwiers L.-H."/>
            <person name="Turgeon B.G."/>
            <person name="Goodwin S.B."/>
            <person name="Spatafora J.W."/>
            <person name="Crous P.W."/>
            <person name="Grigoriev I.V."/>
        </authorList>
    </citation>
    <scope>NUCLEOTIDE SEQUENCE</scope>
    <source>
        <strain evidence="4">IPT5</strain>
    </source>
</reference>
<organism evidence="4 5">
    <name type="scientific">Plenodomus tracheiphilus IPT5</name>
    <dbReference type="NCBI Taxonomy" id="1408161"/>
    <lineage>
        <taxon>Eukaryota</taxon>
        <taxon>Fungi</taxon>
        <taxon>Dikarya</taxon>
        <taxon>Ascomycota</taxon>
        <taxon>Pezizomycotina</taxon>
        <taxon>Dothideomycetes</taxon>
        <taxon>Pleosporomycetidae</taxon>
        <taxon>Pleosporales</taxon>
        <taxon>Pleosporineae</taxon>
        <taxon>Leptosphaeriaceae</taxon>
        <taxon>Plenodomus</taxon>
    </lineage>
</organism>
<sequence length="650" mass="71808">MAASAQHVLEGIERRRVELQANIEKLQKALHHWTTWEAEYEALKEELQRGAQDASPAQMRDTARELGGTLLNEKEFEEMLGKDLKIKRSANQVVDILSRRIDYVQQNSASIEKQLDAAEKQLAGVDVLLEPGLDNEEGLPMMDIEEELDDAGNEVSSVVNQTGKGAAEVVEALRRAGMKKADLETKPEAHNKENVSTSATPTMLPEMDAPSQSTTASSGSAESILTPSAKSVSFVEEESKRSKPSSAKEALEQNGFDEDLATLNFSTGTKVIQLDNNDDMVASYPIIPQGESPEDAELRRQMLQYGLSEVGKVVAELDLDHPTVYYSDDDDVDGDSDFNDYGTETEDEEEDEYGRTTKPVVTEEYRRQMLELEKKLGARMLENVGPQADEQPLAEHVSDIRTMRVRKDDEFDQSLDMAQSGTSRVATNEGPRQKMGVRFAENLDISEAPPYDPKPVAGGQTVISTAPTISENIVERAVPRISSARQPPKGAKASRFKSARAGSNAPPNTLPMPAVAQAPAVPTGPTGRPLASTITEHIPGPAEPQAPDEFDPVLLHREVQAEYHRARNTFIQQQGGFKATEEDEERPIVEERDGTTKRVSRFMTARLKAEVLSLILLALWLVCILDEAHGTFHARERYNTHVYYSHYNGS</sequence>
<feature type="compositionally biased region" description="Polar residues" evidence="2">
    <location>
        <begin position="210"/>
        <end position="231"/>
    </location>
</feature>
<dbReference type="GO" id="GO:0019212">
    <property type="term" value="F:phosphatase inhibitor activity"/>
    <property type="evidence" value="ECO:0007669"/>
    <property type="project" value="TreeGrafter"/>
</dbReference>
<evidence type="ECO:0000313" key="5">
    <source>
        <dbReference type="Proteomes" id="UP000799423"/>
    </source>
</evidence>
<dbReference type="Pfam" id="PF13758">
    <property type="entry name" value="Prefoldin_3"/>
    <property type="match status" value="1"/>
</dbReference>
<dbReference type="InterPro" id="IPR024325">
    <property type="entry name" value="DUF3835"/>
</dbReference>
<dbReference type="Proteomes" id="UP000799423">
    <property type="component" value="Unassembled WGS sequence"/>
</dbReference>
<dbReference type="InterPro" id="IPR052255">
    <property type="entry name" value="RNA_pol_II_subunit5-mediator"/>
</dbReference>
<accession>A0A6A7AVX8</accession>
<dbReference type="OrthoDB" id="21413at2759"/>
<evidence type="ECO:0000313" key="4">
    <source>
        <dbReference type="EMBL" id="KAF2847436.1"/>
    </source>
</evidence>
<feature type="region of interest" description="Disordered" evidence="2">
    <location>
        <begin position="179"/>
        <end position="253"/>
    </location>
</feature>
<keyword evidence="5" id="KW-1185">Reference proteome</keyword>
<gene>
    <name evidence="4" type="ORF">T440DRAFT_403462</name>
</gene>
<dbReference type="AlphaFoldDB" id="A0A6A7AVX8"/>
<dbReference type="GO" id="GO:0000122">
    <property type="term" value="P:negative regulation of transcription by RNA polymerase II"/>
    <property type="evidence" value="ECO:0007669"/>
    <property type="project" value="TreeGrafter"/>
</dbReference>
<dbReference type="Pfam" id="PF12927">
    <property type="entry name" value="DUF3835"/>
    <property type="match status" value="1"/>
</dbReference>
<dbReference type="GO" id="GO:0003714">
    <property type="term" value="F:transcription corepressor activity"/>
    <property type="evidence" value="ECO:0007669"/>
    <property type="project" value="TreeGrafter"/>
</dbReference>
<dbReference type="EMBL" id="MU006325">
    <property type="protein sequence ID" value="KAF2847436.1"/>
    <property type="molecule type" value="Genomic_DNA"/>
</dbReference>
<feature type="compositionally biased region" description="Acidic residues" evidence="2">
    <location>
        <begin position="327"/>
        <end position="352"/>
    </location>
</feature>
<feature type="domain" description="DUF3835" evidence="3">
    <location>
        <begin position="530"/>
        <end position="607"/>
    </location>
</feature>
<proteinExistence type="predicted"/>
<feature type="coiled-coil region" evidence="1">
    <location>
        <begin position="2"/>
        <end position="29"/>
    </location>
</feature>
<feature type="region of interest" description="Disordered" evidence="2">
    <location>
        <begin position="324"/>
        <end position="356"/>
    </location>
</feature>
<feature type="region of interest" description="Disordered" evidence="2">
    <location>
        <begin position="477"/>
        <end position="514"/>
    </location>
</feature>
<name>A0A6A7AVX8_9PLEO</name>
<protein>
    <recommendedName>
        <fullName evidence="3">DUF3835 domain-containing protein</fullName>
    </recommendedName>
</protein>
<dbReference type="SUPFAM" id="SSF46579">
    <property type="entry name" value="Prefoldin"/>
    <property type="match status" value="1"/>
</dbReference>
<evidence type="ECO:0000259" key="3">
    <source>
        <dbReference type="Pfam" id="PF12927"/>
    </source>
</evidence>
<dbReference type="GO" id="GO:0003682">
    <property type="term" value="F:chromatin binding"/>
    <property type="evidence" value="ECO:0007669"/>
    <property type="project" value="TreeGrafter"/>
</dbReference>
<feature type="compositionally biased region" description="Basic and acidic residues" evidence="2">
    <location>
        <begin position="179"/>
        <end position="193"/>
    </location>
</feature>
<dbReference type="PANTHER" id="PTHR15111:SF0">
    <property type="entry name" value="UNCONVENTIONAL PREFOLDIN RPB5 INTERACTOR 1"/>
    <property type="match status" value="1"/>
</dbReference>
<keyword evidence="1" id="KW-0175">Coiled coil</keyword>
<evidence type="ECO:0000256" key="1">
    <source>
        <dbReference type="SAM" id="Coils"/>
    </source>
</evidence>